<evidence type="ECO:0000313" key="3">
    <source>
        <dbReference type="Proteomes" id="UP000001075"/>
    </source>
</evidence>
<name>G3HVH1_CRIGR</name>
<evidence type="ECO:0000256" key="1">
    <source>
        <dbReference type="SAM" id="Phobius"/>
    </source>
</evidence>
<reference evidence="3" key="1">
    <citation type="journal article" date="2011" name="Nat. Biotechnol.">
        <title>The genomic sequence of the Chinese hamster ovary (CHO)-K1 cell line.</title>
        <authorList>
            <person name="Xu X."/>
            <person name="Nagarajan H."/>
            <person name="Lewis N.E."/>
            <person name="Pan S."/>
            <person name="Cai Z."/>
            <person name="Liu X."/>
            <person name="Chen W."/>
            <person name="Xie M."/>
            <person name="Wang W."/>
            <person name="Hammond S."/>
            <person name="Andersen M.R."/>
            <person name="Neff N."/>
            <person name="Passarelli B."/>
            <person name="Koh W."/>
            <person name="Fan H.C."/>
            <person name="Wang J."/>
            <person name="Gui Y."/>
            <person name="Lee K.H."/>
            <person name="Betenbaugh M.J."/>
            <person name="Quake S.R."/>
            <person name="Famili I."/>
            <person name="Palsson B.O."/>
            <person name="Wang J."/>
        </authorList>
    </citation>
    <scope>NUCLEOTIDE SEQUENCE [LARGE SCALE GENOMIC DNA]</scope>
    <source>
        <strain evidence="3">CHO K1 cell line</strain>
    </source>
</reference>
<evidence type="ECO:0000313" key="2">
    <source>
        <dbReference type="EMBL" id="EGV97624.1"/>
    </source>
</evidence>
<protein>
    <submittedName>
        <fullName evidence="2">Uncharacterized protein</fullName>
    </submittedName>
</protein>
<keyword evidence="1" id="KW-1133">Transmembrane helix</keyword>
<keyword evidence="1" id="KW-0472">Membrane</keyword>
<accession>G3HVH1</accession>
<sequence length="74" mass="8215">MAEKECDVNSISIFCFVLFFVLYTSFYVVLAGLELTDPPAYAFQVLGLKAPYEASNPIISTSKVAADIKYNKTH</sequence>
<dbReference type="AlphaFoldDB" id="G3HVH1"/>
<proteinExistence type="predicted"/>
<feature type="transmembrane region" description="Helical" evidence="1">
    <location>
        <begin position="12"/>
        <end position="33"/>
    </location>
</feature>
<organism evidence="2 3">
    <name type="scientific">Cricetulus griseus</name>
    <name type="common">Chinese hamster</name>
    <name type="synonym">Cricetulus barabensis griseus</name>
    <dbReference type="NCBI Taxonomy" id="10029"/>
    <lineage>
        <taxon>Eukaryota</taxon>
        <taxon>Metazoa</taxon>
        <taxon>Chordata</taxon>
        <taxon>Craniata</taxon>
        <taxon>Vertebrata</taxon>
        <taxon>Euteleostomi</taxon>
        <taxon>Mammalia</taxon>
        <taxon>Eutheria</taxon>
        <taxon>Euarchontoglires</taxon>
        <taxon>Glires</taxon>
        <taxon>Rodentia</taxon>
        <taxon>Myomorpha</taxon>
        <taxon>Muroidea</taxon>
        <taxon>Cricetidae</taxon>
        <taxon>Cricetinae</taxon>
        <taxon>Cricetulus</taxon>
    </lineage>
</organism>
<keyword evidence="1" id="KW-0812">Transmembrane</keyword>
<gene>
    <name evidence="2" type="ORF">I79_014959</name>
</gene>
<dbReference type="InParanoid" id="G3HVH1"/>
<dbReference type="EMBL" id="JH000776">
    <property type="protein sequence ID" value="EGV97624.1"/>
    <property type="molecule type" value="Genomic_DNA"/>
</dbReference>
<dbReference type="Proteomes" id="UP000001075">
    <property type="component" value="Unassembled WGS sequence"/>
</dbReference>